<feature type="region of interest" description="Disordered" evidence="1">
    <location>
        <begin position="1"/>
        <end position="20"/>
    </location>
</feature>
<protein>
    <submittedName>
        <fullName evidence="2">Uncharacterized protein</fullName>
    </submittedName>
</protein>
<sequence>MGTSSVSFTRGSAPSGPGGR</sequence>
<dbReference type="EMBL" id="GBXM01003388">
    <property type="protein sequence ID" value="JAI05190.1"/>
    <property type="molecule type" value="Transcribed_RNA"/>
</dbReference>
<dbReference type="AlphaFoldDB" id="A0A0E9XRA4"/>
<evidence type="ECO:0000256" key="1">
    <source>
        <dbReference type="SAM" id="MobiDB-lite"/>
    </source>
</evidence>
<proteinExistence type="predicted"/>
<reference evidence="2" key="2">
    <citation type="journal article" date="2015" name="Fish Shellfish Immunol.">
        <title>Early steps in the European eel (Anguilla anguilla)-Vibrio vulnificus interaction in the gills: Role of the RtxA13 toxin.</title>
        <authorList>
            <person name="Callol A."/>
            <person name="Pajuelo D."/>
            <person name="Ebbesson L."/>
            <person name="Teles M."/>
            <person name="MacKenzie S."/>
            <person name="Amaro C."/>
        </authorList>
    </citation>
    <scope>NUCLEOTIDE SEQUENCE</scope>
</reference>
<evidence type="ECO:0000313" key="2">
    <source>
        <dbReference type="EMBL" id="JAI05190.1"/>
    </source>
</evidence>
<organism evidence="2">
    <name type="scientific">Anguilla anguilla</name>
    <name type="common">European freshwater eel</name>
    <name type="synonym">Muraena anguilla</name>
    <dbReference type="NCBI Taxonomy" id="7936"/>
    <lineage>
        <taxon>Eukaryota</taxon>
        <taxon>Metazoa</taxon>
        <taxon>Chordata</taxon>
        <taxon>Craniata</taxon>
        <taxon>Vertebrata</taxon>
        <taxon>Euteleostomi</taxon>
        <taxon>Actinopterygii</taxon>
        <taxon>Neopterygii</taxon>
        <taxon>Teleostei</taxon>
        <taxon>Anguilliformes</taxon>
        <taxon>Anguillidae</taxon>
        <taxon>Anguilla</taxon>
    </lineage>
</organism>
<name>A0A0E9XRA4_ANGAN</name>
<feature type="compositionally biased region" description="Polar residues" evidence="1">
    <location>
        <begin position="1"/>
        <end position="12"/>
    </location>
</feature>
<accession>A0A0E9XRA4</accession>
<reference evidence="2" key="1">
    <citation type="submission" date="2014-11" db="EMBL/GenBank/DDBJ databases">
        <authorList>
            <person name="Amaro Gonzalez C."/>
        </authorList>
    </citation>
    <scope>NUCLEOTIDE SEQUENCE</scope>
</reference>